<sequence>MFSVASMPAFDENPWGRYKPAAPSTLSSSPIRAPSPLSPINGNSAPQRSCFSSPPAPPSKFASRPAKPNPMLRKRDEGQATRRLLFLKNVRERATDKAWERRAIEGNAVRRWHEEQQEFARQKGLDTAAILTEADIEDAAAVADASQPDYDSMMVDDVARQEELELEALLATMNQETQSTPTVEANSTQRPPSEYYFSDDDEYEEIFMQLIQNESHSGDSMDTS</sequence>
<reference evidence="2" key="1">
    <citation type="submission" date="2018-03" db="EMBL/GenBank/DDBJ databases">
        <authorList>
            <person name="Guldener U."/>
        </authorList>
    </citation>
    <scope>NUCLEOTIDE SEQUENCE</scope>
</reference>
<feature type="compositionally biased region" description="Low complexity" evidence="1">
    <location>
        <begin position="48"/>
        <end position="66"/>
    </location>
</feature>
<comment type="caution">
    <text evidence="2">The sequence shown here is derived from an EMBL/GenBank/DDBJ whole genome shotgun (WGS) entry which is preliminary data.</text>
</comment>
<gene>
    <name evidence="2" type="ORF">DNG_01008</name>
</gene>
<name>A0AAE8SRG5_9PEZI</name>
<feature type="compositionally biased region" description="Polar residues" evidence="1">
    <location>
        <begin position="38"/>
        <end position="47"/>
    </location>
</feature>
<dbReference type="AlphaFoldDB" id="A0AAE8SRG5"/>
<feature type="compositionally biased region" description="Polar residues" evidence="1">
    <location>
        <begin position="173"/>
        <end position="191"/>
    </location>
</feature>
<dbReference type="Proteomes" id="UP001187682">
    <property type="component" value="Unassembled WGS sequence"/>
</dbReference>
<dbReference type="EMBL" id="ONZQ02000001">
    <property type="protein sequence ID" value="SPN97494.1"/>
    <property type="molecule type" value="Genomic_DNA"/>
</dbReference>
<protein>
    <submittedName>
        <fullName evidence="2">Uncharacterized protein</fullName>
    </submittedName>
</protein>
<feature type="region of interest" description="Disordered" evidence="1">
    <location>
        <begin position="1"/>
        <end position="80"/>
    </location>
</feature>
<evidence type="ECO:0000313" key="2">
    <source>
        <dbReference type="EMBL" id="SPN97494.1"/>
    </source>
</evidence>
<feature type="region of interest" description="Disordered" evidence="1">
    <location>
        <begin position="173"/>
        <end position="196"/>
    </location>
</feature>
<keyword evidence="3" id="KW-1185">Reference proteome</keyword>
<evidence type="ECO:0000256" key="1">
    <source>
        <dbReference type="SAM" id="MobiDB-lite"/>
    </source>
</evidence>
<evidence type="ECO:0000313" key="3">
    <source>
        <dbReference type="Proteomes" id="UP001187682"/>
    </source>
</evidence>
<accession>A0AAE8SRG5</accession>
<organism evidence="2 3">
    <name type="scientific">Cephalotrichum gorgonifer</name>
    <dbReference type="NCBI Taxonomy" id="2041049"/>
    <lineage>
        <taxon>Eukaryota</taxon>
        <taxon>Fungi</taxon>
        <taxon>Dikarya</taxon>
        <taxon>Ascomycota</taxon>
        <taxon>Pezizomycotina</taxon>
        <taxon>Sordariomycetes</taxon>
        <taxon>Hypocreomycetidae</taxon>
        <taxon>Microascales</taxon>
        <taxon>Microascaceae</taxon>
        <taxon>Cephalotrichum</taxon>
    </lineage>
</organism>
<proteinExistence type="predicted"/>